<feature type="chain" id="PRO_5017398454" evidence="1">
    <location>
        <begin position="26"/>
        <end position="426"/>
    </location>
</feature>
<keyword evidence="3" id="KW-1185">Reference proteome</keyword>
<dbReference type="InterPro" id="IPR013783">
    <property type="entry name" value="Ig-like_fold"/>
</dbReference>
<gene>
    <name evidence="2" type="ORF">Mterra_03489</name>
</gene>
<dbReference type="AlphaFoldDB" id="A0A399EBN7"/>
<protein>
    <submittedName>
        <fullName evidence="2">Uncharacterized protein</fullName>
    </submittedName>
</protein>
<name>A0A399EBN7_9DEIN</name>
<keyword evidence="1" id="KW-0732">Signal</keyword>
<dbReference type="EMBL" id="QXDL01000223">
    <property type="protein sequence ID" value="RIH80589.1"/>
    <property type="molecule type" value="Genomic_DNA"/>
</dbReference>
<accession>A0A399EBN7</accession>
<proteinExistence type="predicted"/>
<dbReference type="Proteomes" id="UP000265715">
    <property type="component" value="Unassembled WGS sequence"/>
</dbReference>
<dbReference type="RefSeq" id="WP_119316390.1">
    <property type="nucleotide sequence ID" value="NZ_QXDL01000223.1"/>
</dbReference>
<dbReference type="PROSITE" id="PS51257">
    <property type="entry name" value="PROKAR_LIPOPROTEIN"/>
    <property type="match status" value="1"/>
</dbReference>
<feature type="signal peptide" evidence="1">
    <location>
        <begin position="1"/>
        <end position="25"/>
    </location>
</feature>
<sequence>MRQPRPRPRLLPLTPRRLPLTAALAALGGLAGCISGDGGTPPDTAPPAVHLQQPAEGQELAQPALQVVGFIRDDRGVQRAEYSLNGGPPQPVALTPNPDGSRSFGFQAALAEGANRLRVVAYDAAGNAGAAERRVTYRPPPPLPAAVEIDPSAFAGGWWDRYGPTYDSNPALADHGVSHTHLYGNDAGYVEYAFTLDRPPGTALATLRARLSSNFPGWSGPADGESDVTVYLNGKEQGTRRVMADNGSGGEYRFALAPADFVAGRNVLRLEVKSGSAKKNGLAIYYRALLPGFVDTPISIAFSAQPLPSFTLEPLYAPGAAAFAIAQGADALYYFKINRQNGFDVPAQNFESTGFTGSILGTDLNRVKVTFRKDLSSGDRLAVVVQAGPQAPLGEHAFWAEGRGGGVGSSPAAVNLRVVACSSGCR</sequence>
<evidence type="ECO:0000256" key="1">
    <source>
        <dbReference type="SAM" id="SignalP"/>
    </source>
</evidence>
<evidence type="ECO:0000313" key="2">
    <source>
        <dbReference type="EMBL" id="RIH80589.1"/>
    </source>
</evidence>
<dbReference type="Gene3D" id="2.60.40.10">
    <property type="entry name" value="Immunoglobulins"/>
    <property type="match status" value="1"/>
</dbReference>
<reference evidence="2 3" key="1">
    <citation type="submission" date="2018-08" db="EMBL/GenBank/DDBJ databases">
        <title>Meiothermus terrae DSM 26712 genome sequencing project.</title>
        <authorList>
            <person name="Da Costa M.S."/>
            <person name="Albuquerque L."/>
            <person name="Raposo P."/>
            <person name="Froufe H.J.C."/>
            <person name="Barroso C.S."/>
            <person name="Egas C."/>
        </authorList>
    </citation>
    <scope>NUCLEOTIDE SEQUENCE [LARGE SCALE GENOMIC DNA]</scope>
    <source>
        <strain evidence="2 3">DSM 26712</strain>
    </source>
</reference>
<comment type="caution">
    <text evidence="2">The sequence shown here is derived from an EMBL/GenBank/DDBJ whole genome shotgun (WGS) entry which is preliminary data.</text>
</comment>
<organism evidence="2 3">
    <name type="scientific">Calidithermus terrae</name>
    <dbReference type="NCBI Taxonomy" id="1408545"/>
    <lineage>
        <taxon>Bacteria</taxon>
        <taxon>Thermotogati</taxon>
        <taxon>Deinococcota</taxon>
        <taxon>Deinococci</taxon>
        <taxon>Thermales</taxon>
        <taxon>Thermaceae</taxon>
        <taxon>Calidithermus</taxon>
    </lineage>
</organism>
<evidence type="ECO:0000313" key="3">
    <source>
        <dbReference type="Proteomes" id="UP000265715"/>
    </source>
</evidence>